<dbReference type="Gene3D" id="1.10.3970.10">
    <property type="entry name" value="BSD domain"/>
    <property type="match status" value="1"/>
</dbReference>
<gene>
    <name evidence="2" type="ORF">EVOR1521_LOCUS7099</name>
</gene>
<comment type="caution">
    <text evidence="2">The sequence shown here is derived from an EMBL/GenBank/DDBJ whole genome shotgun (WGS) entry which is preliminary data.</text>
</comment>
<dbReference type="InterPro" id="IPR027417">
    <property type="entry name" value="P-loop_NTPase"/>
</dbReference>
<accession>A0AA36MMX3</accession>
<keyword evidence="3" id="KW-1185">Reference proteome</keyword>
<dbReference type="CDD" id="cd02019">
    <property type="entry name" value="NK"/>
    <property type="match status" value="1"/>
</dbReference>
<dbReference type="PANTHER" id="PTHR35894:SF1">
    <property type="entry name" value="PHOSPHORIBULOKINASE _ URIDINE KINASE FAMILY"/>
    <property type="match status" value="1"/>
</dbReference>
<dbReference type="PROSITE" id="PS50858">
    <property type="entry name" value="BSD"/>
    <property type="match status" value="1"/>
</dbReference>
<organism evidence="2 3">
    <name type="scientific">Effrenium voratum</name>
    <dbReference type="NCBI Taxonomy" id="2562239"/>
    <lineage>
        <taxon>Eukaryota</taxon>
        <taxon>Sar</taxon>
        <taxon>Alveolata</taxon>
        <taxon>Dinophyceae</taxon>
        <taxon>Suessiales</taxon>
        <taxon>Symbiodiniaceae</taxon>
        <taxon>Effrenium</taxon>
    </lineage>
</organism>
<evidence type="ECO:0000259" key="1">
    <source>
        <dbReference type="PROSITE" id="PS50858"/>
    </source>
</evidence>
<reference evidence="2" key="1">
    <citation type="submission" date="2023-08" db="EMBL/GenBank/DDBJ databases">
        <authorList>
            <person name="Chen Y."/>
            <person name="Shah S."/>
            <person name="Dougan E. K."/>
            <person name="Thang M."/>
            <person name="Chan C."/>
        </authorList>
    </citation>
    <scope>NUCLEOTIDE SEQUENCE</scope>
</reference>
<dbReference type="InterPro" id="IPR005607">
    <property type="entry name" value="BSD_dom"/>
</dbReference>
<proteinExistence type="predicted"/>
<dbReference type="SUPFAM" id="SSF52540">
    <property type="entry name" value="P-loop containing nucleoside triphosphate hydrolases"/>
    <property type="match status" value="4"/>
</dbReference>
<dbReference type="Proteomes" id="UP001178507">
    <property type="component" value="Unassembled WGS sequence"/>
</dbReference>
<dbReference type="InterPro" id="IPR052026">
    <property type="entry name" value="ExeA_AAA_ATPase_DNA-bind"/>
</dbReference>
<protein>
    <recommendedName>
        <fullName evidence="1">BSD domain-containing protein</fullName>
    </recommendedName>
</protein>
<evidence type="ECO:0000313" key="3">
    <source>
        <dbReference type="Proteomes" id="UP001178507"/>
    </source>
</evidence>
<name>A0AA36MMX3_9DINO</name>
<feature type="domain" description="BSD" evidence="1">
    <location>
        <begin position="48"/>
        <end position="73"/>
    </location>
</feature>
<dbReference type="PANTHER" id="PTHR35894">
    <property type="entry name" value="GENERAL SECRETION PATHWAY PROTEIN A-RELATED"/>
    <property type="match status" value="1"/>
</dbReference>
<dbReference type="InterPro" id="IPR035925">
    <property type="entry name" value="BSD_dom_sf"/>
</dbReference>
<sequence>MSVVKAVDSVAGDTQKFVAIEAPLQELSKELWRFEDFLDYAQECLAIHPPLQKHVDRLVPRKMLEPEFWRLFFCHLYMGLKGVKAPPAEVLTKELLAEASDATSNAIIVAFKEDSATFGILSQNETEAVLLRDAEDADKLAAGIAKAVSKGVLEEAPSVEPTRKIDVLGKSADAVAEEIIGALGSAAKSGCILVLTGLSGTGKGTTVSKLQAALPNAASWSNGNIFRALTLLAVTHCEKSGVAFSVDVLTPELLQTLMSYLEFGKFNGCFDTKIAGYGYEYLVSEVANTVLKEPKVSKNIPTVAEMTQGEVVQFAAKAAEQMRADGMNVLMEGRSQTLDYIRTPYRFELTLFEPIVIGMRRAAQRMMGLALEDSKKSPSAYATPAEVETALRTALARILASAVAQDTFGMAAPLTSELLEQGDDLSTNSIIATFLADPDFVALSFNETEAVLQRDAEDANKLAAGIAKAVSKGVLEEVPSVEPTRKIDVLGKSADAVAEEIIGALGSAAKSGCILVLTGLSGTGKGTTVSKLQAALPNAASWSNGNIFRALTLLAVTHCEKSGVAFSVDVLTPELLQSLMSYLEFGKFNGCFDTKIAGYGYECLVSEVANTVLKEPKVSKNIPTVAEMTQGEVAQFAAKAAEQMRADGMNVLMEGRSQTLDYIRTPHRFELTLPEPIIIGMRRAAQRMMGAALEDLRRGSAGGTPGALRGALGRMLHPGAQQLPHTDRVATRSPALFNAHREDTAQYGAVSCPHATRDKRGIDPSAFGASPDGFGQPVLSCDQAEWRAAAWGLEKGWHERGCTKRAWCVSRRWREMLRNSRVPLGDGQKHQDVPLKLLPKDKAELLPDQVIRQDAEDTEKLAAGIAIAVSKGALEEEPAAEPARKVDVLGKSADEVAKEIIGELGSAPKSGCIVVLTGLSGTGKTTTVCKLQAALPNAASWSNGHVFRALTLLAATHCEKFGLELCEETLSADLLEQLMACLEFGKFDGRFDTKIAGYGYDCCVSQVADTLLKEPTVSKNVPTVAEMTQGEVVKFAAQAAEQMQADGMNVLMEGRSQTLNYIRTPHRFELTLPEPVVISMRRAARHLTGACDASDTDVSAKAEVERSLRVTLATFLASPVAKDAFGEAAPLTWELLEQGDDLCTNSIVAAFLSDPGFISLSYNEMALVLRRDKEDAEKLEAGIAKAITRGVLQELPDVEPTLKIDILGKSAAVVAEEIIGALGSAAKSGCIIVLTGLSGTGKGTTAAKLQAALPNAASWSNGNVFRALTLLAATHCEKFGLELCEETLSVELLEQLMACLEFGKFDGHFDTKIAGYGYDCFVSQVANTVLKEPTVSKNVPTVAEMTQGEVVKFAAQAAEQMQADGMNVLMEGRSQTLNYIRTPHRFELTLSEPLIIGMRRAAQRMMGTALELREADALQALRLALARLQGAGGVWRKASIG</sequence>
<dbReference type="SUPFAM" id="SSF140383">
    <property type="entry name" value="BSD domain-like"/>
    <property type="match status" value="1"/>
</dbReference>
<evidence type="ECO:0000313" key="2">
    <source>
        <dbReference type="EMBL" id="CAJ1378599.1"/>
    </source>
</evidence>
<dbReference type="Gene3D" id="3.40.50.300">
    <property type="entry name" value="P-loop containing nucleotide triphosphate hydrolases"/>
    <property type="match status" value="4"/>
</dbReference>
<dbReference type="EMBL" id="CAUJNA010000557">
    <property type="protein sequence ID" value="CAJ1378599.1"/>
    <property type="molecule type" value="Genomic_DNA"/>
</dbReference>